<evidence type="ECO:0000256" key="4">
    <source>
        <dbReference type="SAM" id="MobiDB-lite"/>
    </source>
</evidence>
<evidence type="ECO:0000313" key="6">
    <source>
        <dbReference type="EMBL" id="TWU04462.1"/>
    </source>
</evidence>
<dbReference type="PANTHER" id="PTHR42939">
    <property type="entry name" value="ABC TRANSPORTER ATP-BINDING PROTEIN ALBC-RELATED"/>
    <property type="match status" value="1"/>
</dbReference>
<proteinExistence type="predicted"/>
<dbReference type="AlphaFoldDB" id="A0A5C6AZA6"/>
<dbReference type="CDD" id="cd03230">
    <property type="entry name" value="ABC_DR_subfamily_A"/>
    <property type="match status" value="1"/>
</dbReference>
<dbReference type="PANTHER" id="PTHR42939:SF1">
    <property type="entry name" value="ABC TRANSPORTER ATP-BINDING PROTEIN ALBC-RELATED"/>
    <property type="match status" value="1"/>
</dbReference>
<accession>A0A5C6AZA6</accession>
<name>A0A5C6AZA6_9BACT</name>
<dbReference type="RefSeq" id="WP_146519881.1">
    <property type="nucleotide sequence ID" value="NZ_CP151726.1"/>
</dbReference>
<reference evidence="6 7" key="1">
    <citation type="submission" date="2019-02" db="EMBL/GenBank/DDBJ databases">
        <title>Deep-cultivation of Planctomycetes and their phenomic and genomic characterization uncovers novel biology.</title>
        <authorList>
            <person name="Wiegand S."/>
            <person name="Jogler M."/>
            <person name="Boedeker C."/>
            <person name="Pinto D."/>
            <person name="Vollmers J."/>
            <person name="Rivas-Marin E."/>
            <person name="Kohn T."/>
            <person name="Peeters S.H."/>
            <person name="Heuer A."/>
            <person name="Rast P."/>
            <person name="Oberbeckmann S."/>
            <person name="Bunk B."/>
            <person name="Jeske O."/>
            <person name="Meyerdierks A."/>
            <person name="Storesund J.E."/>
            <person name="Kallscheuer N."/>
            <person name="Luecker S."/>
            <person name="Lage O.M."/>
            <person name="Pohl T."/>
            <person name="Merkel B.J."/>
            <person name="Hornburger P."/>
            <person name="Mueller R.-W."/>
            <person name="Bruemmer F."/>
            <person name="Labrenz M."/>
            <person name="Spormann A.M."/>
            <person name="Op Den Camp H."/>
            <person name="Overmann J."/>
            <person name="Amann R."/>
            <person name="Jetten M.S.M."/>
            <person name="Mascher T."/>
            <person name="Medema M.H."/>
            <person name="Devos D.P."/>
            <person name="Kaster A.-K."/>
            <person name="Ovreas L."/>
            <person name="Rohde M."/>
            <person name="Galperin M.Y."/>
            <person name="Jogler C."/>
        </authorList>
    </citation>
    <scope>NUCLEOTIDE SEQUENCE [LARGE SCALE GENOMIC DNA]</scope>
    <source>
        <strain evidence="6 7">Pla52n</strain>
    </source>
</reference>
<keyword evidence="1" id="KW-0813">Transport</keyword>
<protein>
    <submittedName>
        <fullName evidence="6">ABC transporter ATP-binding protein YtrB</fullName>
    </submittedName>
</protein>
<keyword evidence="3 6" id="KW-0067">ATP-binding</keyword>
<dbReference type="GO" id="GO:0005524">
    <property type="term" value="F:ATP binding"/>
    <property type="evidence" value="ECO:0007669"/>
    <property type="project" value="UniProtKB-KW"/>
</dbReference>
<evidence type="ECO:0000256" key="1">
    <source>
        <dbReference type="ARBA" id="ARBA00022448"/>
    </source>
</evidence>
<dbReference type="PROSITE" id="PS50893">
    <property type="entry name" value="ABC_TRANSPORTER_2"/>
    <property type="match status" value="1"/>
</dbReference>
<gene>
    <name evidence="6" type="primary">ytrB</name>
    <name evidence="6" type="ORF">Pla52n_25030</name>
</gene>
<dbReference type="InterPro" id="IPR003593">
    <property type="entry name" value="AAA+_ATPase"/>
</dbReference>
<dbReference type="OrthoDB" id="9795548at2"/>
<organism evidence="6 7">
    <name type="scientific">Stieleria varia</name>
    <dbReference type="NCBI Taxonomy" id="2528005"/>
    <lineage>
        <taxon>Bacteria</taxon>
        <taxon>Pseudomonadati</taxon>
        <taxon>Planctomycetota</taxon>
        <taxon>Planctomycetia</taxon>
        <taxon>Pirellulales</taxon>
        <taxon>Pirellulaceae</taxon>
        <taxon>Stieleria</taxon>
    </lineage>
</organism>
<evidence type="ECO:0000259" key="5">
    <source>
        <dbReference type="PROSITE" id="PS50893"/>
    </source>
</evidence>
<dbReference type="SMART" id="SM00382">
    <property type="entry name" value="AAA"/>
    <property type="match status" value="1"/>
</dbReference>
<dbReference type="Gene3D" id="3.40.50.300">
    <property type="entry name" value="P-loop containing nucleotide triphosphate hydrolases"/>
    <property type="match status" value="1"/>
</dbReference>
<keyword evidence="2" id="KW-0547">Nucleotide-binding</keyword>
<keyword evidence="7" id="KW-1185">Reference proteome</keyword>
<feature type="compositionally biased region" description="Polar residues" evidence="4">
    <location>
        <begin position="309"/>
        <end position="321"/>
    </location>
</feature>
<sequence>MSGEATSKGDPSQIVADVHRLSRAFRGKQALQDVTLQIRRGTIFGLVGLNGAGKTTLIKHLIGSLKAKHGSVTVLGQDPTVEPEKLLARIGYLSEEDSLPKWLRVGELIQFLRSIYPTWSDDYAKELCETFQLSHNDKLSSLSKGGRARVGLLAAIAHRPEFLILDEPSSGLDPLARRDILEAVIRTVSDDGRTVLFSSHLLDEVDRVCDTVTMIHQGRLIASMEMPDLTTRFTEIVCRPETAWVTPPSHAGVFGWNRQGNEWSAVVDLQSTNESALGATGLQLIQRREITLQRWFSARAQDGGDQHADSNNSSSKETADV</sequence>
<dbReference type="Proteomes" id="UP000320176">
    <property type="component" value="Unassembled WGS sequence"/>
</dbReference>
<dbReference type="SUPFAM" id="SSF52540">
    <property type="entry name" value="P-loop containing nucleoside triphosphate hydrolases"/>
    <property type="match status" value="1"/>
</dbReference>
<dbReference type="InterPro" id="IPR027417">
    <property type="entry name" value="P-loop_NTPase"/>
</dbReference>
<evidence type="ECO:0000256" key="3">
    <source>
        <dbReference type="ARBA" id="ARBA00022840"/>
    </source>
</evidence>
<dbReference type="GO" id="GO:0016887">
    <property type="term" value="F:ATP hydrolysis activity"/>
    <property type="evidence" value="ECO:0007669"/>
    <property type="project" value="InterPro"/>
</dbReference>
<feature type="region of interest" description="Disordered" evidence="4">
    <location>
        <begin position="301"/>
        <end position="321"/>
    </location>
</feature>
<comment type="caution">
    <text evidence="6">The sequence shown here is derived from an EMBL/GenBank/DDBJ whole genome shotgun (WGS) entry which is preliminary data.</text>
</comment>
<dbReference type="InterPro" id="IPR003439">
    <property type="entry name" value="ABC_transporter-like_ATP-bd"/>
</dbReference>
<feature type="domain" description="ABC transporter" evidence="5">
    <location>
        <begin position="16"/>
        <end position="242"/>
    </location>
</feature>
<evidence type="ECO:0000256" key="2">
    <source>
        <dbReference type="ARBA" id="ARBA00022741"/>
    </source>
</evidence>
<dbReference type="InterPro" id="IPR051782">
    <property type="entry name" value="ABC_Transporter_VariousFunc"/>
</dbReference>
<dbReference type="EMBL" id="SJPN01000003">
    <property type="protein sequence ID" value="TWU04462.1"/>
    <property type="molecule type" value="Genomic_DNA"/>
</dbReference>
<dbReference type="Pfam" id="PF00005">
    <property type="entry name" value="ABC_tran"/>
    <property type="match status" value="1"/>
</dbReference>
<evidence type="ECO:0000313" key="7">
    <source>
        <dbReference type="Proteomes" id="UP000320176"/>
    </source>
</evidence>